<keyword evidence="4 7" id="KW-0812">Transmembrane</keyword>
<dbReference type="OrthoDB" id="8536861at2"/>
<name>A0A2R5FAE8_9PROT</name>
<comment type="caution">
    <text evidence="8">The sequence shown here is derived from an EMBL/GenBank/DDBJ whole genome shotgun (WGS) entry which is preliminary data.</text>
</comment>
<evidence type="ECO:0000256" key="2">
    <source>
        <dbReference type="ARBA" id="ARBA00006679"/>
    </source>
</evidence>
<evidence type="ECO:0000313" key="8">
    <source>
        <dbReference type="EMBL" id="GBG13893.1"/>
    </source>
</evidence>
<dbReference type="PANTHER" id="PTHR33452">
    <property type="entry name" value="OXIDOREDUCTASE CATD-RELATED"/>
    <property type="match status" value="1"/>
</dbReference>
<comment type="subcellular location">
    <subcellularLocation>
        <location evidence="1">Cell membrane</location>
        <topology evidence="1">Multi-pass membrane protein</topology>
    </subcellularLocation>
</comment>
<evidence type="ECO:0000256" key="3">
    <source>
        <dbReference type="ARBA" id="ARBA00022475"/>
    </source>
</evidence>
<evidence type="ECO:0000313" key="9">
    <source>
        <dbReference type="Proteomes" id="UP000245081"/>
    </source>
</evidence>
<evidence type="ECO:0000256" key="7">
    <source>
        <dbReference type="SAM" id="Phobius"/>
    </source>
</evidence>
<feature type="transmembrane region" description="Helical" evidence="7">
    <location>
        <begin position="74"/>
        <end position="91"/>
    </location>
</feature>
<keyword evidence="6 7" id="KW-0472">Membrane</keyword>
<evidence type="ECO:0000256" key="5">
    <source>
        <dbReference type="ARBA" id="ARBA00022989"/>
    </source>
</evidence>
<dbReference type="Proteomes" id="UP000245081">
    <property type="component" value="Unassembled WGS sequence"/>
</dbReference>
<protein>
    <submittedName>
        <fullName evidence="8">Putative oxidoreductase</fullName>
    </submittedName>
</protein>
<dbReference type="AlphaFoldDB" id="A0A2R5FAE8"/>
<keyword evidence="5 7" id="KW-1133">Transmembrane helix</keyword>
<dbReference type="Pfam" id="PF07681">
    <property type="entry name" value="DoxX"/>
    <property type="match status" value="1"/>
</dbReference>
<comment type="similarity">
    <text evidence="2">Belongs to the DoxX family.</text>
</comment>
<organism evidence="8 9">
    <name type="scientific">Novimethylophilus kurashikiensis</name>
    <dbReference type="NCBI Taxonomy" id="1825523"/>
    <lineage>
        <taxon>Bacteria</taxon>
        <taxon>Pseudomonadati</taxon>
        <taxon>Pseudomonadota</taxon>
        <taxon>Betaproteobacteria</taxon>
        <taxon>Nitrosomonadales</taxon>
        <taxon>Methylophilaceae</taxon>
        <taxon>Novimethylophilus</taxon>
    </lineage>
</organism>
<dbReference type="GO" id="GO:0005886">
    <property type="term" value="C:plasma membrane"/>
    <property type="evidence" value="ECO:0007669"/>
    <property type="project" value="UniProtKB-SubCell"/>
</dbReference>
<dbReference type="PANTHER" id="PTHR33452:SF1">
    <property type="entry name" value="INNER MEMBRANE PROTEIN YPHA-RELATED"/>
    <property type="match status" value="1"/>
</dbReference>
<gene>
    <name evidence="8" type="ORF">NMK_1445</name>
</gene>
<proteinExistence type="inferred from homology"/>
<dbReference type="RefSeq" id="WP_109015107.1">
    <property type="nucleotide sequence ID" value="NZ_BDOQ01000004.1"/>
</dbReference>
<evidence type="ECO:0000256" key="1">
    <source>
        <dbReference type="ARBA" id="ARBA00004651"/>
    </source>
</evidence>
<evidence type="ECO:0000256" key="4">
    <source>
        <dbReference type="ARBA" id="ARBA00022692"/>
    </source>
</evidence>
<evidence type="ECO:0000256" key="6">
    <source>
        <dbReference type="ARBA" id="ARBA00023136"/>
    </source>
</evidence>
<feature type="transmembrane region" description="Helical" evidence="7">
    <location>
        <begin position="7"/>
        <end position="27"/>
    </location>
</feature>
<keyword evidence="9" id="KW-1185">Reference proteome</keyword>
<sequence length="127" mass="13546">MDKVVAVAARVLLAQIFLVVGINKVIFSAQNPDFYNQFLAHLGSMGLPPILAPLMIIIEVGAGAALLLGWKTRMAAWVLALYSVFIAFLLHRGDGLLLQNLAIAGGMLAMVAYGPGPCSLDNLKKKN</sequence>
<dbReference type="InterPro" id="IPR032808">
    <property type="entry name" value="DoxX"/>
</dbReference>
<feature type="transmembrane region" description="Helical" evidence="7">
    <location>
        <begin position="97"/>
        <end position="116"/>
    </location>
</feature>
<feature type="transmembrane region" description="Helical" evidence="7">
    <location>
        <begin position="47"/>
        <end position="67"/>
    </location>
</feature>
<keyword evidence="3" id="KW-1003">Cell membrane</keyword>
<accession>A0A2R5FAE8</accession>
<reference evidence="8 9" key="1">
    <citation type="journal article" date="2018" name="Environ. Microbiol.">
        <title>Isolation and genomic characterization of Novimethylophilus kurashikiensis gen. nov. sp. nov., a new lanthanide-dependent methylotrophic species of Methylophilaceae.</title>
        <authorList>
            <person name="Lv H."/>
            <person name="Sahin N."/>
            <person name="Tani A."/>
        </authorList>
    </citation>
    <scope>NUCLEOTIDE SEQUENCE [LARGE SCALE GENOMIC DNA]</scope>
    <source>
        <strain evidence="8 9">La2-4</strain>
    </source>
</reference>
<dbReference type="EMBL" id="BDOQ01000004">
    <property type="protein sequence ID" value="GBG13893.1"/>
    <property type="molecule type" value="Genomic_DNA"/>
</dbReference>
<dbReference type="InterPro" id="IPR051907">
    <property type="entry name" value="DoxX-like_oxidoreductase"/>
</dbReference>